<dbReference type="FunFam" id="3.40.50.10810:FF:000007">
    <property type="entry name" value="Chromodomain-helicase-DNA-binding protein 2 isoform 1"/>
    <property type="match status" value="1"/>
</dbReference>
<dbReference type="SMART" id="SM00298">
    <property type="entry name" value="CHROMO"/>
    <property type="match status" value="2"/>
</dbReference>
<dbReference type="InterPro" id="IPR027417">
    <property type="entry name" value="P-loop_NTPase"/>
</dbReference>
<dbReference type="Gene3D" id="1.10.10.60">
    <property type="entry name" value="Homeodomain-like"/>
    <property type="match status" value="1"/>
</dbReference>
<dbReference type="Proteomes" id="UP000887568">
    <property type="component" value="Unplaced"/>
</dbReference>
<dbReference type="InterPro" id="IPR000330">
    <property type="entry name" value="SNF2_N"/>
</dbReference>
<dbReference type="PROSITE" id="PS50013">
    <property type="entry name" value="CHROMO_2"/>
    <property type="match status" value="2"/>
</dbReference>
<dbReference type="InterPro" id="IPR056302">
    <property type="entry name" value="CHD1-2/Hrp3_HTH"/>
</dbReference>
<evidence type="ECO:0000256" key="8">
    <source>
        <dbReference type="ARBA" id="ARBA00023125"/>
    </source>
</evidence>
<evidence type="ECO:0000256" key="10">
    <source>
        <dbReference type="ARBA" id="ARBA00023242"/>
    </source>
</evidence>
<dbReference type="SMART" id="SM00487">
    <property type="entry name" value="DEXDc"/>
    <property type="match status" value="1"/>
</dbReference>
<feature type="compositionally biased region" description="Basic residues" evidence="12">
    <location>
        <begin position="206"/>
        <end position="216"/>
    </location>
</feature>
<keyword evidence="7" id="KW-0805">Transcription regulation</keyword>
<feature type="compositionally biased region" description="Basic residues" evidence="12">
    <location>
        <begin position="315"/>
        <end position="335"/>
    </location>
</feature>
<dbReference type="SUPFAM" id="SSF54160">
    <property type="entry name" value="Chromo domain-like"/>
    <property type="match status" value="2"/>
</dbReference>
<dbReference type="GO" id="GO:0000785">
    <property type="term" value="C:chromatin"/>
    <property type="evidence" value="ECO:0007669"/>
    <property type="project" value="TreeGrafter"/>
</dbReference>
<comment type="similarity">
    <text evidence="2">Belongs to the SNF2/RAD54 helicase family.</text>
</comment>
<dbReference type="PROSITE" id="PS00690">
    <property type="entry name" value="DEAH_ATP_HELICASE"/>
    <property type="match status" value="1"/>
</dbReference>
<evidence type="ECO:0000256" key="3">
    <source>
        <dbReference type="ARBA" id="ARBA00022737"/>
    </source>
</evidence>
<dbReference type="FunFam" id="3.40.50.300:FF:000130">
    <property type="entry name" value="Chromodomain-helicase-DNA-binding protein 2 isoform 1"/>
    <property type="match status" value="1"/>
</dbReference>
<dbReference type="PROSITE" id="PS51192">
    <property type="entry name" value="HELICASE_ATP_BIND_1"/>
    <property type="match status" value="1"/>
</dbReference>
<feature type="compositionally biased region" description="Basic and acidic residues" evidence="12">
    <location>
        <begin position="1915"/>
        <end position="1958"/>
    </location>
</feature>
<dbReference type="CDD" id="cd18661">
    <property type="entry name" value="CD2_tandem_CHD1-2_like"/>
    <property type="match status" value="1"/>
</dbReference>
<keyword evidence="10" id="KW-0539">Nucleus</keyword>
<dbReference type="Gene3D" id="3.40.50.10810">
    <property type="entry name" value="Tandem AAA-ATPase domain"/>
    <property type="match status" value="1"/>
</dbReference>
<organism evidence="16 17">
    <name type="scientific">Patiria miniata</name>
    <name type="common">Bat star</name>
    <name type="synonym">Asterina miniata</name>
    <dbReference type="NCBI Taxonomy" id="46514"/>
    <lineage>
        <taxon>Eukaryota</taxon>
        <taxon>Metazoa</taxon>
        <taxon>Echinodermata</taxon>
        <taxon>Eleutherozoa</taxon>
        <taxon>Asterozoa</taxon>
        <taxon>Asteroidea</taxon>
        <taxon>Valvatacea</taxon>
        <taxon>Valvatida</taxon>
        <taxon>Asterinidae</taxon>
        <taxon>Patiria</taxon>
    </lineage>
</organism>
<evidence type="ECO:0000313" key="16">
    <source>
        <dbReference type="EnsemblMetazoa" id="XP_038068447.1"/>
    </source>
</evidence>
<feature type="compositionally biased region" description="Polar residues" evidence="12">
    <location>
        <begin position="1214"/>
        <end position="1226"/>
    </location>
</feature>
<feature type="region of interest" description="Disordered" evidence="12">
    <location>
        <begin position="1466"/>
        <end position="1592"/>
    </location>
</feature>
<evidence type="ECO:0000313" key="17">
    <source>
        <dbReference type="Proteomes" id="UP000887568"/>
    </source>
</evidence>
<dbReference type="InterPro" id="IPR016197">
    <property type="entry name" value="Chromo-like_dom_sf"/>
</dbReference>
<dbReference type="GO" id="GO:0005524">
    <property type="term" value="F:ATP binding"/>
    <property type="evidence" value="ECO:0007669"/>
    <property type="project" value="UniProtKB-KW"/>
</dbReference>
<evidence type="ECO:0000259" key="15">
    <source>
        <dbReference type="PROSITE" id="PS51194"/>
    </source>
</evidence>
<comment type="subcellular location">
    <subcellularLocation>
        <location evidence="1">Nucleus</location>
    </subcellularLocation>
</comment>
<name>A0A914AXM4_PATMI</name>
<evidence type="ECO:0000256" key="7">
    <source>
        <dbReference type="ARBA" id="ARBA00023015"/>
    </source>
</evidence>
<dbReference type="SMART" id="SM01176">
    <property type="entry name" value="DUF4208"/>
    <property type="match status" value="1"/>
</dbReference>
<proteinExistence type="inferred from homology"/>
<feature type="compositionally biased region" description="Basic residues" evidence="12">
    <location>
        <begin position="1516"/>
        <end position="1527"/>
    </location>
</feature>
<dbReference type="InterPro" id="IPR014001">
    <property type="entry name" value="Helicase_ATP-bd"/>
</dbReference>
<dbReference type="GeneID" id="119737879"/>
<evidence type="ECO:0000256" key="2">
    <source>
        <dbReference type="ARBA" id="ARBA00007025"/>
    </source>
</evidence>
<keyword evidence="9" id="KW-0804">Transcription</keyword>
<evidence type="ECO:0000256" key="4">
    <source>
        <dbReference type="ARBA" id="ARBA00022741"/>
    </source>
</evidence>
<dbReference type="PANTHER" id="PTHR45623:SF14">
    <property type="entry name" value="CHROMODOMAIN-HELICASE-DNA-BINDING PROTEIN 1"/>
    <property type="match status" value="1"/>
</dbReference>
<feature type="compositionally biased region" description="Acidic residues" evidence="12">
    <location>
        <begin position="300"/>
        <end position="310"/>
    </location>
</feature>
<feature type="compositionally biased region" description="Basic residues" evidence="12">
    <location>
        <begin position="342"/>
        <end position="354"/>
    </location>
</feature>
<keyword evidence="8" id="KW-0238">DNA-binding</keyword>
<feature type="domain" description="Helicase ATP-binding" evidence="14">
    <location>
        <begin position="629"/>
        <end position="800"/>
    </location>
</feature>
<feature type="compositionally biased region" description="Basic and acidic residues" evidence="12">
    <location>
        <begin position="1831"/>
        <end position="1864"/>
    </location>
</feature>
<dbReference type="Pfam" id="PF00271">
    <property type="entry name" value="Helicase_C"/>
    <property type="match status" value="1"/>
</dbReference>
<keyword evidence="6" id="KW-0067">ATP-binding</keyword>
<feature type="compositionally biased region" description="Basic residues" evidence="12">
    <location>
        <begin position="1253"/>
        <end position="1263"/>
    </location>
</feature>
<dbReference type="InterPro" id="IPR040793">
    <property type="entry name" value="CDH1_2_SANT_HL1"/>
</dbReference>
<dbReference type="EnsemblMetazoa" id="XM_038212519.1">
    <property type="protein sequence ID" value="XP_038068447.1"/>
    <property type="gene ID" value="LOC119737879"/>
</dbReference>
<dbReference type="RefSeq" id="XP_038068447.1">
    <property type="nucleotide sequence ID" value="XM_038212519.1"/>
</dbReference>
<feature type="compositionally biased region" description="Basic and acidic residues" evidence="12">
    <location>
        <begin position="1872"/>
        <end position="1887"/>
    </location>
</feature>
<feature type="compositionally biased region" description="Basic residues" evidence="12">
    <location>
        <begin position="1228"/>
        <end position="1237"/>
    </location>
</feature>
<dbReference type="SMART" id="SM00490">
    <property type="entry name" value="HELICc"/>
    <property type="match status" value="1"/>
</dbReference>
<feature type="compositionally biased region" description="Basic and acidic residues" evidence="12">
    <location>
        <begin position="1528"/>
        <end position="1545"/>
    </location>
</feature>
<keyword evidence="5" id="KW-0378">Hydrolase</keyword>
<feature type="region of interest" description="Disordered" evidence="12">
    <location>
        <begin position="1704"/>
        <end position="1958"/>
    </location>
</feature>
<dbReference type="PROSITE" id="PS00598">
    <property type="entry name" value="CHROMO_1"/>
    <property type="match status" value="2"/>
</dbReference>
<dbReference type="GO" id="GO:0003677">
    <property type="term" value="F:DNA binding"/>
    <property type="evidence" value="ECO:0007669"/>
    <property type="project" value="UniProtKB-KW"/>
</dbReference>
<dbReference type="InterPro" id="IPR000953">
    <property type="entry name" value="Chromo/chromo_shadow_dom"/>
</dbReference>
<keyword evidence="4" id="KW-0547">Nucleotide-binding</keyword>
<dbReference type="PANTHER" id="PTHR45623">
    <property type="entry name" value="CHROMODOMAIN-HELICASE-DNA-BINDING PROTEIN 3-RELATED-RELATED"/>
    <property type="match status" value="1"/>
</dbReference>
<reference evidence="16" key="1">
    <citation type="submission" date="2022-11" db="UniProtKB">
        <authorList>
            <consortium name="EnsemblMetazoa"/>
        </authorList>
    </citation>
    <scope>IDENTIFICATION</scope>
</reference>
<feature type="compositionally biased region" description="Acidic residues" evidence="12">
    <location>
        <begin position="78"/>
        <end position="96"/>
    </location>
</feature>
<feature type="compositionally biased region" description="Acidic residues" evidence="12">
    <location>
        <begin position="1555"/>
        <end position="1567"/>
    </location>
</feature>
<dbReference type="Pfam" id="PF23588">
    <property type="entry name" value="HTH_CHD1_Hrp3"/>
    <property type="match status" value="1"/>
</dbReference>
<evidence type="ECO:0000256" key="11">
    <source>
        <dbReference type="ARBA" id="ARBA00049360"/>
    </source>
</evidence>
<keyword evidence="17" id="KW-1185">Reference proteome</keyword>
<dbReference type="PROSITE" id="PS51194">
    <property type="entry name" value="HELICASE_CTER"/>
    <property type="match status" value="1"/>
</dbReference>
<dbReference type="InterPro" id="IPR038718">
    <property type="entry name" value="SNF2-like_sf"/>
</dbReference>
<dbReference type="GO" id="GO:0034728">
    <property type="term" value="P:nucleosome organization"/>
    <property type="evidence" value="ECO:0007669"/>
    <property type="project" value="TreeGrafter"/>
</dbReference>
<dbReference type="InterPro" id="IPR025260">
    <property type="entry name" value="CHD1-like_C"/>
</dbReference>
<evidence type="ECO:0000259" key="13">
    <source>
        <dbReference type="PROSITE" id="PS50013"/>
    </source>
</evidence>
<dbReference type="SUPFAM" id="SSF52540">
    <property type="entry name" value="P-loop containing nucleoside triphosphate hydrolases"/>
    <property type="match status" value="2"/>
</dbReference>
<feature type="compositionally biased region" description="Basic and acidic residues" evidence="12">
    <location>
        <begin position="1705"/>
        <end position="1715"/>
    </location>
</feature>
<dbReference type="Gene3D" id="2.40.50.40">
    <property type="match status" value="2"/>
</dbReference>
<dbReference type="CDD" id="cd18666">
    <property type="entry name" value="CD1_tandem_CHD1-2_like"/>
    <property type="match status" value="1"/>
</dbReference>
<dbReference type="CDD" id="cd18793">
    <property type="entry name" value="SF2_C_SNF"/>
    <property type="match status" value="1"/>
</dbReference>
<dbReference type="InterPro" id="IPR023779">
    <property type="entry name" value="Chromodomain_CS"/>
</dbReference>
<evidence type="ECO:0000256" key="12">
    <source>
        <dbReference type="SAM" id="MobiDB-lite"/>
    </source>
</evidence>
<feature type="compositionally biased region" description="Basic and acidic residues" evidence="12">
    <location>
        <begin position="1568"/>
        <end position="1583"/>
    </location>
</feature>
<dbReference type="GO" id="GO:0016887">
    <property type="term" value="F:ATP hydrolysis activity"/>
    <property type="evidence" value="ECO:0007669"/>
    <property type="project" value="TreeGrafter"/>
</dbReference>
<dbReference type="GO" id="GO:0140658">
    <property type="term" value="F:ATP-dependent chromatin remodeler activity"/>
    <property type="evidence" value="ECO:0007669"/>
    <property type="project" value="TreeGrafter"/>
</dbReference>
<keyword evidence="3" id="KW-0677">Repeat</keyword>
<dbReference type="Pfam" id="PF13907">
    <property type="entry name" value="CHD1-like_C"/>
    <property type="match status" value="1"/>
</dbReference>
<feature type="region of interest" description="Disordered" evidence="12">
    <location>
        <begin position="423"/>
        <end position="448"/>
    </location>
</feature>
<sequence length="1958" mass="224446">MNQFPFFTPDGYRGFPPNQPVNPHVLPPATPTNTPPAPSAMLLTTAPLPSDLPESLPFIYTPSKHHQILQVSQQDKSSDEEDKMQEDADNTSEEENNSSSSNSSAEEQDSDNDSQSEAAAASGSASDSNKPSASDSDSSSQSENVSSDSDEKSEDNSDVDVDDEDDDEDKNGDDDDDDDDDDKEEESEEDEEEDDEEDYDSDSKSKKQRGGSRRTATRRDSLKEFWEEDPEMYGVRRSGRSRKEVERFQVTKVESEEDEKPRKRRPSTSGGSSGKSKRKGSVFSLMSRKKAWSSSKLSDTSEEESSESDFEPSSRRRAPRAKAKPKPRTQSKGRPSRTQAPARRRNVTQRKRKGSSSYDDSDSDAKAKRQSSRRIAKSNISYKENESNEETDSDEIIEATGGPDENDNSEIIERVLKHRVGRKGKTGGMTTTYAVEADGDPNEDVDPSEEDAETHYLIKWKNWAHIHNTWESETSLKEQKVRGMKKLENYIQREKEIQEWKKMVTPEDIEYFECQYEMTLQLFEQCQLVERVIAQTVSNHSGQTDYLCKWQGLPYSDCTWEDGELISRNFQSCIDEFLRRNKSQKIPSKSAKVLRQRPRFVALKKQPSYVGTEELELRDYQLDGLNWLAHSWCKKNSVILADEMGLGKTIQVITFLSYLYNAHQLYGPFLIVVPLSTMTSWQREFAAWDPNMNVVVYIGDLNSRNMIREQEWCHNSNRNRLKFNTILTTYEILLKDKSFLGSVPWAVLVVDEAHRLKNDDSLLYKTLKNFDTNHRLLITGTPLQNSLKELWSLLHFIMPETFPHWERFEAEFSCADKNGYANLHRELEPFLLRRVKKDVEKSLPAKVEQILRVEMSTTQKQYYKWILTRNFRALTKGVKGSTTSFVNIVMELKKCCNHPHLVKRPGDGEEADDEQYQQAVKMSGKLVLLDKLLFRLHERGHRVLIFSQMVRMLDILADYLRYKHFPFQRLDGSIQGELRKQALDHFNAEGSQDFCFLLSTRAGGLGLNLATADTVIIFDSDWNPQNDIQAMARAHRIGQRNQVNIYRLVTKSSVEEDIVERAKRKMVLDHLVIQRMDTTGRTVLSKSSASASHTPFNKEELAAILKFGVEDLFKEADGEESEQQEMDIDAILERAETREAEDNGGAGEELLSQFKVANFSSMVDDEEMEAVVEDTGKDWEDLIPEANRLKVEEDAKQKEQLQLYLPPRVRKQVNRMTYQGSDSEASVTRKKRTKRSRSSSSSSETDESDTEKKTKKPRGRPRTTRRDGVHGFTDAEIRRFIKSYKKFGEPLTRLEAIAGDAELQEKSQADLMKLGTMLHDGCKRAIEEYEERLREEADFDGKKRGATLKISGVTINAPSLLKHEEEFKALVQTIPADPVQRKKYQLECRAKVAHWDVDWSVDEDSNLLKGIYEYGMGSWEAIKMDPELNLHDKILLPDPQKKPQGKQLQTRCEYLIKLLKKQRDKEELIAEQPKKTRKPKDTPAAATPPAPVKREPKTKPNNRKKAAHNEDTTAKKTAKKGRKGARKKTADNGKEEKENKEQGESKRRKKVKTEEPEEEGEIVDDEPETKKEKKGKDKTDTKGPKKGHKELPPMHITAQRNPVFIDPTGELDEATFSACKEKMRPVKKALKLLDNPPEEVSEKEQVNHTRQCLLKIGDHIADCILDLKDADKIHEWKGYLWTFVAKFTEYDAKKLYKLYRHAQRKRDDEREEAKHAAGGNQQGHKPRPQEWAGGPKPREGCYPGGGQTQGYSHPHGVKRPHPSGEGQTDRPRGDRDSGHPPPTNPRMHQRPPGSGERFEHRPGPDNRGPARGPFRDRYGSGDTAAAYSRPHQYDNHRFGNSYSRDREDGISRYNNDNKRDRDNPSGRPYHGNRGEEHRRRNSDKSDNSTHSQHQSGSRDDRFHHSHIDSKRRKGGSRERDRERSDRGDHHRSSDWSDHRSDRHREHRQDSWSSGDHSR</sequence>
<feature type="compositionally biased region" description="Acidic residues" evidence="12">
    <location>
        <begin position="437"/>
        <end position="448"/>
    </location>
</feature>
<feature type="compositionally biased region" description="Acidic residues" evidence="12">
    <location>
        <begin position="151"/>
        <end position="200"/>
    </location>
</feature>
<dbReference type="GO" id="GO:0042393">
    <property type="term" value="F:histone binding"/>
    <property type="evidence" value="ECO:0007669"/>
    <property type="project" value="TreeGrafter"/>
</dbReference>
<dbReference type="FunFam" id="2.40.50.40:FF:000014">
    <property type="entry name" value="Chromodomain-helicase-DNA-binding protein 2 isoform 1"/>
    <property type="match status" value="1"/>
</dbReference>
<dbReference type="Gene3D" id="6.10.140.1440">
    <property type="match status" value="1"/>
</dbReference>
<feature type="compositionally biased region" description="Low complexity" evidence="12">
    <location>
        <begin position="115"/>
        <end position="147"/>
    </location>
</feature>
<comment type="catalytic activity">
    <reaction evidence="11">
        <text>ATP + H2O = ADP + phosphate + H(+)</text>
        <dbReference type="Rhea" id="RHEA:13065"/>
        <dbReference type="ChEBI" id="CHEBI:15377"/>
        <dbReference type="ChEBI" id="CHEBI:15378"/>
        <dbReference type="ChEBI" id="CHEBI:30616"/>
        <dbReference type="ChEBI" id="CHEBI:43474"/>
        <dbReference type="ChEBI" id="CHEBI:456216"/>
    </reaction>
</comment>
<feature type="compositionally biased region" description="Acidic residues" evidence="12">
    <location>
        <begin position="387"/>
        <end position="397"/>
    </location>
</feature>
<feature type="compositionally biased region" description="Basic and acidic residues" evidence="12">
    <location>
        <begin position="1767"/>
        <end position="1778"/>
    </location>
</feature>
<dbReference type="GO" id="GO:0003682">
    <property type="term" value="F:chromatin binding"/>
    <property type="evidence" value="ECO:0007669"/>
    <property type="project" value="TreeGrafter"/>
</dbReference>
<dbReference type="InterPro" id="IPR002464">
    <property type="entry name" value="DNA/RNA_helicase_DEAH_CS"/>
</dbReference>
<evidence type="ECO:0000256" key="1">
    <source>
        <dbReference type="ARBA" id="ARBA00004123"/>
    </source>
</evidence>
<feature type="domain" description="Chromo" evidence="13">
    <location>
        <begin position="527"/>
        <end position="589"/>
    </location>
</feature>
<dbReference type="OMA" id="HCTWESE"/>
<evidence type="ECO:0000256" key="9">
    <source>
        <dbReference type="ARBA" id="ARBA00023163"/>
    </source>
</evidence>
<dbReference type="InterPro" id="IPR049730">
    <property type="entry name" value="SNF2/RAD54-like_C"/>
</dbReference>
<dbReference type="OrthoDB" id="5857104at2759"/>
<feature type="region of interest" description="Disordered" evidence="12">
    <location>
        <begin position="1205"/>
        <end position="1271"/>
    </location>
</feature>
<dbReference type="Gene3D" id="3.40.50.300">
    <property type="entry name" value="P-loop containing nucleotide triphosphate hydrolases"/>
    <property type="match status" value="1"/>
</dbReference>
<dbReference type="Pfam" id="PF00385">
    <property type="entry name" value="Chromo"/>
    <property type="match status" value="2"/>
</dbReference>
<feature type="domain" description="Chromo" evidence="13">
    <location>
        <begin position="410"/>
        <end position="502"/>
    </location>
</feature>
<evidence type="ECO:0000259" key="14">
    <source>
        <dbReference type="PROSITE" id="PS51192"/>
    </source>
</evidence>
<dbReference type="Pfam" id="PF00176">
    <property type="entry name" value="SNF2-rel_dom"/>
    <property type="match status" value="1"/>
</dbReference>
<feature type="region of interest" description="Disordered" evidence="12">
    <location>
        <begin position="1"/>
        <end position="410"/>
    </location>
</feature>
<feature type="compositionally biased region" description="Pro residues" evidence="12">
    <location>
        <begin position="17"/>
        <end position="38"/>
    </location>
</feature>
<feature type="compositionally biased region" description="Basic and acidic residues" evidence="12">
    <location>
        <begin position="1896"/>
        <end position="1908"/>
    </location>
</feature>
<dbReference type="Pfam" id="PF18375">
    <property type="entry name" value="CDH1_2_SANT_HL1"/>
    <property type="match status" value="1"/>
</dbReference>
<feature type="domain" description="Helicase C-terminal" evidence="15">
    <location>
        <begin position="928"/>
        <end position="1079"/>
    </location>
</feature>
<protein>
    <recommendedName>
        <fullName evidence="18">DNA helicase</fullName>
    </recommendedName>
</protein>
<dbReference type="InterPro" id="IPR001650">
    <property type="entry name" value="Helicase_C-like"/>
</dbReference>
<evidence type="ECO:0000256" key="6">
    <source>
        <dbReference type="ARBA" id="ARBA00022840"/>
    </source>
</evidence>
<dbReference type="InterPro" id="IPR023780">
    <property type="entry name" value="Chromo_domain"/>
</dbReference>
<accession>A0A914AXM4</accession>
<evidence type="ECO:0000256" key="5">
    <source>
        <dbReference type="ARBA" id="ARBA00022801"/>
    </source>
</evidence>
<dbReference type="GO" id="GO:0005634">
    <property type="term" value="C:nucleus"/>
    <property type="evidence" value="ECO:0007669"/>
    <property type="project" value="UniProtKB-SubCell"/>
</dbReference>
<evidence type="ECO:0008006" key="18">
    <source>
        <dbReference type="Google" id="ProtNLM"/>
    </source>
</evidence>